<evidence type="ECO:0000256" key="1">
    <source>
        <dbReference type="PIRSR" id="PIRSR605502-1"/>
    </source>
</evidence>
<dbReference type="InterPro" id="IPR005502">
    <property type="entry name" value="Ribosyl_crysJ1"/>
</dbReference>
<dbReference type="InterPro" id="IPR036705">
    <property type="entry name" value="Ribosyl_crysJ1_sf"/>
</dbReference>
<evidence type="ECO:0000313" key="3">
    <source>
        <dbReference type="Proteomes" id="UP000287352"/>
    </source>
</evidence>
<dbReference type="PANTHER" id="PTHR16222">
    <property type="entry name" value="ADP-RIBOSYLGLYCOHYDROLASE"/>
    <property type="match status" value="1"/>
</dbReference>
<name>A0A402A7K3_9CHLR</name>
<dbReference type="SUPFAM" id="SSF101478">
    <property type="entry name" value="ADP-ribosylglycohydrolase"/>
    <property type="match status" value="1"/>
</dbReference>
<keyword evidence="1" id="KW-0460">Magnesium</keyword>
<comment type="cofactor">
    <cofactor evidence="1">
        <name>Mg(2+)</name>
        <dbReference type="ChEBI" id="CHEBI:18420"/>
    </cofactor>
    <text evidence="1">Binds 2 magnesium ions per subunit.</text>
</comment>
<reference evidence="3" key="1">
    <citation type="submission" date="2018-12" db="EMBL/GenBank/DDBJ databases">
        <title>Tengunoibacter tsumagoiensis gen. nov., sp. nov., Dictyobacter kobayashii sp. nov., D. alpinus sp. nov., and D. joshuensis sp. nov. and description of Dictyobacteraceae fam. nov. within the order Ktedonobacterales isolated from Tengu-no-mugimeshi.</title>
        <authorList>
            <person name="Wang C.M."/>
            <person name="Zheng Y."/>
            <person name="Sakai Y."/>
            <person name="Toyoda A."/>
            <person name="Minakuchi Y."/>
            <person name="Abe K."/>
            <person name="Yokota A."/>
            <person name="Yabe S."/>
        </authorList>
    </citation>
    <scope>NUCLEOTIDE SEQUENCE [LARGE SCALE GENOMIC DNA]</scope>
    <source>
        <strain evidence="3">Uno3</strain>
    </source>
</reference>
<sequence>MAGWDILENLVRQEVIQRREEGCGTEGFIQQIEQAAGQEQRLMEIYMALQALPIQTDFPFAEPNDLEAIRAERPEPVDLSPRDLSEEDWYDKFLGAWLGRCAGCALGKPLETGLFMHGGWTYVKRWFEGADAWPITGYTPAQSRAQAEDGLEITNSSIKSTREHIRFMETDDDIRYTVLGLLLLEERGSNFDAWDIGKLWHRTLPYEYVATAEAQSYLNFSQVTSHAQRNEVPSNWNIQTQDWVRTYLNPYREWIGAQIRVDGWAYGAAGRPELAAELAWRDASFSHVKNGIYGAMFMAAMISAAFIEDDMERIIAIGLSKIPRNCRLAHDIRRACEIAHAAQSQEELVESIWQAFKHYGHVHTNNNAALVVAALLFAQDDYQTAITTAVLGGWDTDCNGATVGSIMGAKLGARAIPEHWTAPLHDMLYAEIHGFDPISISTCAKRSYKVFQRLRGQQL</sequence>
<dbReference type="InterPro" id="IPR050792">
    <property type="entry name" value="ADP-ribosylglycohydrolase"/>
</dbReference>
<dbReference type="AlphaFoldDB" id="A0A402A7K3"/>
<proteinExistence type="predicted"/>
<dbReference type="GO" id="GO:0046872">
    <property type="term" value="F:metal ion binding"/>
    <property type="evidence" value="ECO:0007669"/>
    <property type="project" value="UniProtKB-KW"/>
</dbReference>
<dbReference type="Proteomes" id="UP000287352">
    <property type="component" value="Unassembled WGS sequence"/>
</dbReference>
<keyword evidence="1" id="KW-0479">Metal-binding</keyword>
<organism evidence="2 3">
    <name type="scientific">Tengunoibacter tsumagoiensis</name>
    <dbReference type="NCBI Taxonomy" id="2014871"/>
    <lineage>
        <taxon>Bacteria</taxon>
        <taxon>Bacillati</taxon>
        <taxon>Chloroflexota</taxon>
        <taxon>Ktedonobacteria</taxon>
        <taxon>Ktedonobacterales</taxon>
        <taxon>Dictyobacteraceae</taxon>
        <taxon>Tengunoibacter</taxon>
    </lineage>
</organism>
<evidence type="ECO:0008006" key="4">
    <source>
        <dbReference type="Google" id="ProtNLM"/>
    </source>
</evidence>
<dbReference type="EMBL" id="BIFR01000002">
    <property type="protein sequence ID" value="GCE15140.1"/>
    <property type="molecule type" value="Genomic_DNA"/>
</dbReference>
<feature type="binding site" evidence="1">
    <location>
        <position position="395"/>
    </location>
    <ligand>
        <name>Mg(2+)</name>
        <dbReference type="ChEBI" id="CHEBI:18420"/>
        <label>1</label>
    </ligand>
</feature>
<feature type="binding site" evidence="1">
    <location>
        <position position="397"/>
    </location>
    <ligand>
        <name>Mg(2+)</name>
        <dbReference type="ChEBI" id="CHEBI:18420"/>
        <label>1</label>
    </ligand>
</feature>
<dbReference type="Gene3D" id="1.10.4080.10">
    <property type="entry name" value="ADP-ribosylation/Crystallin J1"/>
    <property type="match status" value="1"/>
</dbReference>
<comment type="caution">
    <text evidence="2">The sequence shown here is derived from an EMBL/GenBank/DDBJ whole genome shotgun (WGS) entry which is preliminary data.</text>
</comment>
<dbReference type="Pfam" id="PF03747">
    <property type="entry name" value="ADP_ribosyl_GH"/>
    <property type="match status" value="1"/>
</dbReference>
<dbReference type="PANTHER" id="PTHR16222:SF12">
    <property type="entry name" value="ADP-RIBOSYLGLYCOHYDROLASE-RELATED"/>
    <property type="match status" value="1"/>
</dbReference>
<evidence type="ECO:0000313" key="2">
    <source>
        <dbReference type="EMBL" id="GCE15140.1"/>
    </source>
</evidence>
<dbReference type="OrthoDB" id="9761704at2"/>
<dbReference type="RefSeq" id="WP_126582642.1">
    <property type="nucleotide sequence ID" value="NZ_BIFR01000002.1"/>
</dbReference>
<gene>
    <name evidence="2" type="ORF">KTT_49990</name>
</gene>
<keyword evidence="3" id="KW-1185">Reference proteome</keyword>
<accession>A0A402A7K3</accession>
<protein>
    <recommendedName>
        <fullName evidence="4">ADP-ribosylglycohydrolase</fullName>
    </recommendedName>
</protein>